<gene>
    <name evidence="2" type="ORF">AAF712_003416</name>
</gene>
<dbReference type="EMBL" id="JBBXMP010000012">
    <property type="protein sequence ID" value="KAL0069391.1"/>
    <property type="molecule type" value="Genomic_DNA"/>
</dbReference>
<name>A0ABR3A7U5_9AGAR</name>
<dbReference type="Pfam" id="PF00561">
    <property type="entry name" value="Abhydrolase_1"/>
    <property type="match status" value="1"/>
</dbReference>
<organism evidence="2 3">
    <name type="scientific">Marasmius tenuissimus</name>
    <dbReference type="NCBI Taxonomy" id="585030"/>
    <lineage>
        <taxon>Eukaryota</taxon>
        <taxon>Fungi</taxon>
        <taxon>Dikarya</taxon>
        <taxon>Basidiomycota</taxon>
        <taxon>Agaricomycotina</taxon>
        <taxon>Agaricomycetes</taxon>
        <taxon>Agaricomycetidae</taxon>
        <taxon>Agaricales</taxon>
        <taxon>Marasmiineae</taxon>
        <taxon>Marasmiaceae</taxon>
        <taxon>Marasmius</taxon>
    </lineage>
</organism>
<sequence>MGFPPPRTIGGTRQVIDAVPFFKKKGYGIIVPDTLGYGGTAKPTDPAQYKYSLLVKDITDILDAEKIDKAVFIGHDWGSMIAARMVNYFPERVSAFACLAVAYAPPNPQFDYEYIKTFVKERIGYESVGYWAFLNEEDAAKTIEANFEKFYNIVYPEDPELWKSDFTPMGALKNYLTTKPAAPSPSWLTAEEKEVQTRDLLAGGLAAPTCYYKGMLRHAKEDDQAIPLERYKTDKPHFFGAALKDYVAVSSFAVHQTKMYCENATIKEFEANHWVQLQKADQVNRDLGEWLEGL</sequence>
<evidence type="ECO:0000313" key="3">
    <source>
        <dbReference type="Proteomes" id="UP001437256"/>
    </source>
</evidence>
<protein>
    <recommendedName>
        <fullName evidence="1">AB hydrolase-1 domain-containing protein</fullName>
    </recommendedName>
</protein>
<evidence type="ECO:0000259" key="1">
    <source>
        <dbReference type="Pfam" id="PF00561"/>
    </source>
</evidence>
<dbReference type="InterPro" id="IPR000073">
    <property type="entry name" value="AB_hydrolase_1"/>
</dbReference>
<proteinExistence type="predicted"/>
<dbReference type="Gene3D" id="3.40.50.1820">
    <property type="entry name" value="alpha/beta hydrolase"/>
    <property type="match status" value="1"/>
</dbReference>
<dbReference type="PANTHER" id="PTHR43329">
    <property type="entry name" value="EPOXIDE HYDROLASE"/>
    <property type="match status" value="1"/>
</dbReference>
<dbReference type="Proteomes" id="UP001437256">
    <property type="component" value="Unassembled WGS sequence"/>
</dbReference>
<comment type="caution">
    <text evidence="2">The sequence shown here is derived from an EMBL/GenBank/DDBJ whole genome shotgun (WGS) entry which is preliminary data.</text>
</comment>
<evidence type="ECO:0000313" key="2">
    <source>
        <dbReference type="EMBL" id="KAL0069391.1"/>
    </source>
</evidence>
<keyword evidence="3" id="KW-1185">Reference proteome</keyword>
<dbReference type="InterPro" id="IPR029058">
    <property type="entry name" value="AB_hydrolase_fold"/>
</dbReference>
<dbReference type="SUPFAM" id="SSF53474">
    <property type="entry name" value="alpha/beta-Hydrolases"/>
    <property type="match status" value="1"/>
</dbReference>
<accession>A0ABR3A7U5</accession>
<feature type="domain" description="AB hydrolase-1" evidence="1">
    <location>
        <begin position="19"/>
        <end position="116"/>
    </location>
</feature>
<reference evidence="2 3" key="1">
    <citation type="submission" date="2024-05" db="EMBL/GenBank/DDBJ databases">
        <title>A draft genome resource for the thread blight pathogen Marasmius tenuissimus strain MS-2.</title>
        <authorList>
            <person name="Yulfo-Soto G.E."/>
            <person name="Baruah I.K."/>
            <person name="Amoako-Attah I."/>
            <person name="Bukari Y."/>
            <person name="Meinhardt L.W."/>
            <person name="Bailey B.A."/>
            <person name="Cohen S.P."/>
        </authorList>
    </citation>
    <scope>NUCLEOTIDE SEQUENCE [LARGE SCALE GENOMIC DNA]</scope>
    <source>
        <strain evidence="2 3">MS-2</strain>
    </source>
</reference>